<evidence type="ECO:0000313" key="2">
    <source>
        <dbReference type="EnsemblPlants" id="AET5Gv20039500.15"/>
    </source>
</evidence>
<protein>
    <submittedName>
        <fullName evidence="2">Uncharacterized protein</fullName>
    </submittedName>
</protein>
<evidence type="ECO:0000313" key="3">
    <source>
        <dbReference type="Proteomes" id="UP000015105"/>
    </source>
</evidence>
<dbReference type="EnsemblPlants" id="AET5Gv20039500.15">
    <property type="protein sequence ID" value="AET5Gv20039500.15"/>
    <property type="gene ID" value="AET5Gv20039500"/>
</dbReference>
<sequence>MVVGSEHPVSDALPPDLKWCSPESQRRPGAGAGGVRGQRPQRQARLGPGQAGLSPRRLRNTVPCTTVNEVCSWGMKGTQNSYLHLQCLGSYLSPLLKNLCCCLLACSLLSEVYIFFLSLIRYLKN</sequence>
<dbReference type="Gramene" id="AET5Gv20039500.15">
    <property type="protein sequence ID" value="AET5Gv20039500.15"/>
    <property type="gene ID" value="AET5Gv20039500"/>
</dbReference>
<feature type="region of interest" description="Disordered" evidence="1">
    <location>
        <begin position="1"/>
        <end position="55"/>
    </location>
</feature>
<proteinExistence type="predicted"/>
<reference evidence="3" key="1">
    <citation type="journal article" date="2014" name="Science">
        <title>Ancient hybridizations among the ancestral genomes of bread wheat.</title>
        <authorList>
            <consortium name="International Wheat Genome Sequencing Consortium,"/>
            <person name="Marcussen T."/>
            <person name="Sandve S.R."/>
            <person name="Heier L."/>
            <person name="Spannagl M."/>
            <person name="Pfeifer M."/>
            <person name="Jakobsen K.S."/>
            <person name="Wulff B.B."/>
            <person name="Steuernagel B."/>
            <person name="Mayer K.F."/>
            <person name="Olsen O.A."/>
        </authorList>
    </citation>
    <scope>NUCLEOTIDE SEQUENCE [LARGE SCALE GENOMIC DNA]</scope>
    <source>
        <strain evidence="3">cv. AL8/78</strain>
    </source>
</reference>
<organism evidence="2 3">
    <name type="scientific">Aegilops tauschii subsp. strangulata</name>
    <name type="common">Goatgrass</name>
    <dbReference type="NCBI Taxonomy" id="200361"/>
    <lineage>
        <taxon>Eukaryota</taxon>
        <taxon>Viridiplantae</taxon>
        <taxon>Streptophyta</taxon>
        <taxon>Embryophyta</taxon>
        <taxon>Tracheophyta</taxon>
        <taxon>Spermatophyta</taxon>
        <taxon>Magnoliopsida</taxon>
        <taxon>Liliopsida</taxon>
        <taxon>Poales</taxon>
        <taxon>Poaceae</taxon>
        <taxon>BOP clade</taxon>
        <taxon>Pooideae</taxon>
        <taxon>Triticodae</taxon>
        <taxon>Triticeae</taxon>
        <taxon>Triticinae</taxon>
        <taxon>Aegilops</taxon>
    </lineage>
</organism>
<keyword evidence="3" id="KW-1185">Reference proteome</keyword>
<reference evidence="3" key="2">
    <citation type="journal article" date="2017" name="Nat. Plants">
        <title>The Aegilops tauschii genome reveals multiple impacts of transposons.</title>
        <authorList>
            <person name="Zhao G."/>
            <person name="Zou C."/>
            <person name="Li K."/>
            <person name="Wang K."/>
            <person name="Li T."/>
            <person name="Gao L."/>
            <person name="Zhang X."/>
            <person name="Wang H."/>
            <person name="Yang Z."/>
            <person name="Liu X."/>
            <person name="Jiang W."/>
            <person name="Mao L."/>
            <person name="Kong X."/>
            <person name="Jiao Y."/>
            <person name="Jia J."/>
        </authorList>
    </citation>
    <scope>NUCLEOTIDE SEQUENCE [LARGE SCALE GENOMIC DNA]</scope>
    <source>
        <strain evidence="3">cv. AL8/78</strain>
    </source>
</reference>
<dbReference type="Proteomes" id="UP000015105">
    <property type="component" value="Chromosome 5D"/>
</dbReference>
<name>A0A453JHU1_AEGTS</name>
<reference evidence="2" key="4">
    <citation type="submission" date="2019-03" db="UniProtKB">
        <authorList>
            <consortium name="EnsemblPlants"/>
        </authorList>
    </citation>
    <scope>IDENTIFICATION</scope>
</reference>
<dbReference type="AlphaFoldDB" id="A0A453JHU1"/>
<reference evidence="2" key="5">
    <citation type="journal article" date="2021" name="G3 (Bethesda)">
        <title>Aegilops tauschii genome assembly Aet v5.0 features greater sequence contiguity and improved annotation.</title>
        <authorList>
            <person name="Wang L."/>
            <person name="Zhu T."/>
            <person name="Rodriguez J.C."/>
            <person name="Deal K.R."/>
            <person name="Dubcovsky J."/>
            <person name="McGuire P.E."/>
            <person name="Lux T."/>
            <person name="Spannagl M."/>
            <person name="Mayer K.F.X."/>
            <person name="Baldrich P."/>
            <person name="Meyers B.C."/>
            <person name="Huo N."/>
            <person name="Gu Y.Q."/>
            <person name="Zhou H."/>
            <person name="Devos K.M."/>
            <person name="Bennetzen J.L."/>
            <person name="Unver T."/>
            <person name="Budak H."/>
            <person name="Gulick P.J."/>
            <person name="Galiba G."/>
            <person name="Kalapos B."/>
            <person name="Nelson D.R."/>
            <person name="Li P."/>
            <person name="You F.M."/>
            <person name="Luo M.C."/>
            <person name="Dvorak J."/>
        </authorList>
    </citation>
    <scope>NUCLEOTIDE SEQUENCE [LARGE SCALE GENOMIC DNA]</scope>
    <source>
        <strain evidence="2">cv. AL8/78</strain>
    </source>
</reference>
<reference evidence="2" key="3">
    <citation type="journal article" date="2017" name="Nature">
        <title>Genome sequence of the progenitor of the wheat D genome Aegilops tauschii.</title>
        <authorList>
            <person name="Luo M.C."/>
            <person name="Gu Y.Q."/>
            <person name="Puiu D."/>
            <person name="Wang H."/>
            <person name="Twardziok S.O."/>
            <person name="Deal K.R."/>
            <person name="Huo N."/>
            <person name="Zhu T."/>
            <person name="Wang L."/>
            <person name="Wang Y."/>
            <person name="McGuire P.E."/>
            <person name="Liu S."/>
            <person name="Long H."/>
            <person name="Ramasamy R.K."/>
            <person name="Rodriguez J.C."/>
            <person name="Van S.L."/>
            <person name="Yuan L."/>
            <person name="Wang Z."/>
            <person name="Xia Z."/>
            <person name="Xiao L."/>
            <person name="Anderson O.D."/>
            <person name="Ouyang S."/>
            <person name="Liang Y."/>
            <person name="Zimin A.V."/>
            <person name="Pertea G."/>
            <person name="Qi P."/>
            <person name="Bennetzen J.L."/>
            <person name="Dai X."/>
            <person name="Dawson M.W."/>
            <person name="Muller H.G."/>
            <person name="Kugler K."/>
            <person name="Rivarola-Duarte L."/>
            <person name="Spannagl M."/>
            <person name="Mayer K.F.X."/>
            <person name="Lu F.H."/>
            <person name="Bevan M.W."/>
            <person name="Leroy P."/>
            <person name="Li P."/>
            <person name="You F.M."/>
            <person name="Sun Q."/>
            <person name="Liu Z."/>
            <person name="Lyons E."/>
            <person name="Wicker T."/>
            <person name="Salzberg S.L."/>
            <person name="Devos K.M."/>
            <person name="Dvorak J."/>
        </authorList>
    </citation>
    <scope>NUCLEOTIDE SEQUENCE [LARGE SCALE GENOMIC DNA]</scope>
    <source>
        <strain evidence="2">cv. AL8/78</strain>
    </source>
</reference>
<accession>A0A453JHU1</accession>
<evidence type="ECO:0000256" key="1">
    <source>
        <dbReference type="SAM" id="MobiDB-lite"/>
    </source>
</evidence>